<proteinExistence type="predicted"/>
<evidence type="ECO:0000313" key="5">
    <source>
        <dbReference type="EMBL" id="SHO80637.1"/>
    </source>
</evidence>
<name>A0A1W1EIH0_9ZZZZ</name>
<reference evidence="5" key="1">
    <citation type="submission" date="2016-10" db="EMBL/GenBank/DDBJ databases">
        <authorList>
            <person name="de Groot N.N."/>
        </authorList>
    </citation>
    <scope>NUCLEOTIDE SEQUENCE</scope>
</reference>
<dbReference type="NCBIfam" id="NF006302">
    <property type="entry name" value="PRK08487.1-5"/>
    <property type="match status" value="1"/>
</dbReference>
<dbReference type="InterPro" id="IPR005790">
    <property type="entry name" value="DNA_polIII_delta"/>
</dbReference>
<evidence type="ECO:0000256" key="3">
    <source>
        <dbReference type="ARBA" id="ARBA00022705"/>
    </source>
</evidence>
<accession>A0A1W1EIH0</accession>
<dbReference type="GO" id="GO:0003887">
    <property type="term" value="F:DNA-directed DNA polymerase activity"/>
    <property type="evidence" value="ECO:0007669"/>
    <property type="project" value="UniProtKB-KW"/>
</dbReference>
<evidence type="ECO:0000256" key="2">
    <source>
        <dbReference type="ARBA" id="ARBA00022695"/>
    </source>
</evidence>
<dbReference type="GO" id="GO:0003677">
    <property type="term" value="F:DNA binding"/>
    <property type="evidence" value="ECO:0007669"/>
    <property type="project" value="InterPro"/>
</dbReference>
<evidence type="ECO:0000256" key="1">
    <source>
        <dbReference type="ARBA" id="ARBA00022679"/>
    </source>
</evidence>
<dbReference type="GO" id="GO:0009360">
    <property type="term" value="C:DNA polymerase III complex"/>
    <property type="evidence" value="ECO:0007669"/>
    <property type="project" value="TreeGrafter"/>
</dbReference>
<dbReference type="SUPFAM" id="SSF52540">
    <property type="entry name" value="P-loop containing nucleoside triphosphate hydrolases"/>
    <property type="match status" value="1"/>
</dbReference>
<organism evidence="5">
    <name type="scientific">hydrothermal vent metagenome</name>
    <dbReference type="NCBI Taxonomy" id="652676"/>
    <lineage>
        <taxon>unclassified sequences</taxon>
        <taxon>metagenomes</taxon>
        <taxon>ecological metagenomes</taxon>
    </lineage>
</organism>
<keyword evidence="4" id="KW-0239">DNA-directed DNA polymerase</keyword>
<dbReference type="InterPro" id="IPR027417">
    <property type="entry name" value="P-loop_NTPase"/>
</dbReference>
<sequence>MYKREFDNLLLNKLPKAVLFYGENEYFLDYYINYYIKALNLKDEALILDYDEYNFNNAFHYLSQSSLFGDINLLVIRSDKKIPKKELEALLDITNKSDINYFLYIYKGSAKDARSIQSTFNSKNGGLWVRFFEASIRDGMEILNPKSKELGLNIDNYSLQHLFILLNNNIALSVNELEKLAILNREITTKDIDNLVYSTSSIPLEGLMLDIFNKKNISKSLYKLLELGEDEFSILRAIQYFINQIFLFNTYIKLNGSVNSMEILGYRLPKHIEEQKANMAIKIDSKKLLKIYEYLLYSELELKEAKSINREPLIFAILIKIQSYL</sequence>
<dbReference type="GO" id="GO:0006261">
    <property type="term" value="P:DNA-templated DNA replication"/>
    <property type="evidence" value="ECO:0007669"/>
    <property type="project" value="TreeGrafter"/>
</dbReference>
<keyword evidence="2" id="KW-0548">Nucleotidyltransferase</keyword>
<dbReference type="PANTHER" id="PTHR34388:SF1">
    <property type="entry name" value="DNA POLYMERASE III SUBUNIT DELTA"/>
    <property type="match status" value="1"/>
</dbReference>
<keyword evidence="3" id="KW-0235">DNA replication</keyword>
<gene>
    <name evidence="5" type="ORF">MNB_SV-15-351</name>
</gene>
<keyword evidence="1" id="KW-0808">Transferase</keyword>
<evidence type="ECO:0000256" key="4">
    <source>
        <dbReference type="ARBA" id="ARBA00022932"/>
    </source>
</evidence>
<dbReference type="NCBIfam" id="TIGR01128">
    <property type="entry name" value="holA"/>
    <property type="match status" value="1"/>
</dbReference>
<dbReference type="AlphaFoldDB" id="A0A1W1EIH0"/>
<protein>
    <submittedName>
        <fullName evidence="5">Uncharacterized protein</fullName>
    </submittedName>
</protein>
<dbReference type="EMBL" id="FRYL01000014">
    <property type="protein sequence ID" value="SHO80637.1"/>
    <property type="molecule type" value="Genomic_DNA"/>
</dbReference>
<dbReference type="Gene3D" id="3.40.50.300">
    <property type="entry name" value="P-loop containing nucleotide triphosphate hydrolases"/>
    <property type="match status" value="1"/>
</dbReference>
<dbReference type="PANTHER" id="PTHR34388">
    <property type="entry name" value="DNA POLYMERASE III SUBUNIT DELTA"/>
    <property type="match status" value="1"/>
</dbReference>